<evidence type="ECO:0000313" key="1">
    <source>
        <dbReference type="EMBL" id="MBB6487927.1"/>
    </source>
</evidence>
<organism evidence="1 2">
    <name type="scientific">Rhizobium lusitanum</name>
    <dbReference type="NCBI Taxonomy" id="293958"/>
    <lineage>
        <taxon>Bacteria</taxon>
        <taxon>Pseudomonadati</taxon>
        <taxon>Pseudomonadota</taxon>
        <taxon>Alphaproteobacteria</taxon>
        <taxon>Hyphomicrobiales</taxon>
        <taxon>Rhizobiaceae</taxon>
        <taxon>Rhizobium/Agrobacterium group</taxon>
        <taxon>Rhizobium</taxon>
    </lineage>
</organism>
<protein>
    <submittedName>
        <fullName evidence="1">Uncharacterized protein</fullName>
    </submittedName>
</protein>
<dbReference type="AlphaFoldDB" id="A0A7X0MEG5"/>
<evidence type="ECO:0000313" key="2">
    <source>
        <dbReference type="Proteomes" id="UP000565576"/>
    </source>
</evidence>
<comment type="caution">
    <text evidence="1">The sequence shown here is derived from an EMBL/GenBank/DDBJ whole genome shotgun (WGS) entry which is preliminary data.</text>
</comment>
<sequence length="49" mass="5404">MEFIWKKGVGFKVTVAPRFALVACSLVLALQAPDYLPHWFSILRAALAG</sequence>
<name>A0A7X0MEG5_9HYPH</name>
<accession>A0A7X0MEG5</accession>
<gene>
    <name evidence="1" type="ORF">GGD46_005237</name>
</gene>
<reference evidence="1 2" key="1">
    <citation type="submission" date="2020-08" db="EMBL/GenBank/DDBJ databases">
        <title>Genomic Encyclopedia of Type Strains, Phase IV (KMG-V): Genome sequencing to study the core and pangenomes of soil and plant-associated prokaryotes.</title>
        <authorList>
            <person name="Whitman W."/>
        </authorList>
    </citation>
    <scope>NUCLEOTIDE SEQUENCE [LARGE SCALE GENOMIC DNA]</scope>
    <source>
        <strain evidence="1 2">SEMIA 4060</strain>
    </source>
</reference>
<dbReference type="Proteomes" id="UP000565576">
    <property type="component" value="Unassembled WGS sequence"/>
</dbReference>
<proteinExistence type="predicted"/>
<dbReference type="EMBL" id="JACHBG010000017">
    <property type="protein sequence ID" value="MBB6487927.1"/>
    <property type="molecule type" value="Genomic_DNA"/>
</dbReference>